<proteinExistence type="predicted"/>
<dbReference type="Gene3D" id="2.160.20.10">
    <property type="entry name" value="Single-stranded right-handed beta-helix, Pectin lyase-like"/>
    <property type="match status" value="1"/>
</dbReference>
<sequence>MTASFRIRRREALAGLGIVSVTAAAPAAWKPIAKLVDRRALSGVVRVSSFPGADDAEQIVNAFNGAPDGATILFDPGGVSRISRLVSIGNGGDVRTARGVRVISNGHTFVYTADGARLEFNGPISAVLDLAADYAAGSRMLTISHAGNLGGFAPGGWVKVVSDALDGWNRNRGNQQGQYRLGEWAQLSQVVDHGNMTATLTLANPLRFTRGFVNRGDASDLSEVDTYTRANNVRVFALLCDDFSWTGGTFYVESAAAHLGPQGWNTRSLLRVQGFATPVIQNVALGPGVGKGLEIQGCVNFTANGIQVRGLPDFPARTTRGSVRPGSLGYGIAIGGCWGGEVNNLVAQDCRHAVTESNSTLPSNSPTYGLLLSMGRTYGTRINNPRVAGRFSAAIDTHHGAHAWVISNAIVDSAQDAFGISLRGPDHVVIAPNLRVARGIQLYSEFNNDGGADLPGLVGKGNRWMSSAKVIGGSIDCTTDALVARDAYLTIESGLNIRSRSDQVFTCDGGVLDIASGGVGVQVTGGANPGPSAGKKQRSIFSSADSNPAYGITWAPGVLIRPPARVNVDASASADAAPVNVFGQDGTRAQAVIQGRLTVSLPPRAAGAMFANSIRYQIDRSAVVDFRARRPLVPGSRFRS</sequence>
<reference evidence="1 2" key="1">
    <citation type="submission" date="2022-03" db="EMBL/GenBank/DDBJ databases">
        <authorList>
            <person name="Jo J.-H."/>
            <person name="Im W.-T."/>
        </authorList>
    </citation>
    <scope>NUCLEOTIDE SEQUENCE [LARGE SCALE GENOMIC DNA]</scope>
    <source>
        <strain evidence="1 2">SM33</strain>
    </source>
</reference>
<gene>
    <name evidence="1" type="ORF">LZ016_13715</name>
</gene>
<evidence type="ECO:0000313" key="1">
    <source>
        <dbReference type="EMBL" id="MCH8617150.1"/>
    </source>
</evidence>
<dbReference type="Proteomes" id="UP001203058">
    <property type="component" value="Unassembled WGS sequence"/>
</dbReference>
<accession>A0ABS9VQ97</accession>
<protein>
    <submittedName>
        <fullName evidence="1">Uncharacterized protein</fullName>
    </submittedName>
</protein>
<name>A0ABS9VQ97_9SPHN</name>
<dbReference type="InterPro" id="IPR012334">
    <property type="entry name" value="Pectin_lyas_fold"/>
</dbReference>
<organism evidence="1 2">
    <name type="scientific">Sphingomonas telluris</name>
    <dbReference type="NCBI Taxonomy" id="2907998"/>
    <lineage>
        <taxon>Bacteria</taxon>
        <taxon>Pseudomonadati</taxon>
        <taxon>Pseudomonadota</taxon>
        <taxon>Alphaproteobacteria</taxon>
        <taxon>Sphingomonadales</taxon>
        <taxon>Sphingomonadaceae</taxon>
        <taxon>Sphingomonas</taxon>
    </lineage>
</organism>
<comment type="caution">
    <text evidence="1">The sequence shown here is derived from an EMBL/GenBank/DDBJ whole genome shotgun (WGS) entry which is preliminary data.</text>
</comment>
<dbReference type="InterPro" id="IPR006311">
    <property type="entry name" value="TAT_signal"/>
</dbReference>
<evidence type="ECO:0000313" key="2">
    <source>
        <dbReference type="Proteomes" id="UP001203058"/>
    </source>
</evidence>
<dbReference type="EMBL" id="JAKZHW010000002">
    <property type="protein sequence ID" value="MCH8617150.1"/>
    <property type="molecule type" value="Genomic_DNA"/>
</dbReference>
<keyword evidence="2" id="KW-1185">Reference proteome</keyword>
<dbReference type="RefSeq" id="WP_241448017.1">
    <property type="nucleotide sequence ID" value="NZ_JAKZHW010000002.1"/>
</dbReference>
<dbReference type="PROSITE" id="PS51318">
    <property type="entry name" value="TAT"/>
    <property type="match status" value="1"/>
</dbReference>